<dbReference type="AlphaFoldDB" id="A0A7J6TBU2"/>
<proteinExistence type="predicted"/>
<reference evidence="1 2" key="1">
    <citation type="submission" date="2020-04" db="EMBL/GenBank/DDBJ databases">
        <title>Perkinsus olseni comparative genomics.</title>
        <authorList>
            <person name="Bogema D.R."/>
        </authorList>
    </citation>
    <scope>NUCLEOTIDE SEQUENCE [LARGE SCALE GENOMIC DNA]</scope>
    <source>
        <strain evidence="1">ATCC PRA-205</strain>
    </source>
</reference>
<evidence type="ECO:0000313" key="1">
    <source>
        <dbReference type="EMBL" id="KAF4742728.1"/>
    </source>
</evidence>
<dbReference type="EMBL" id="JABANM010008365">
    <property type="protein sequence ID" value="KAF4742728.1"/>
    <property type="molecule type" value="Genomic_DNA"/>
</dbReference>
<feature type="non-terminal residue" evidence="1">
    <location>
        <position position="56"/>
    </location>
</feature>
<protein>
    <submittedName>
        <fullName evidence="1">Uncharacterized protein</fullName>
    </submittedName>
</protein>
<dbReference type="Proteomes" id="UP000574390">
    <property type="component" value="Unassembled WGS sequence"/>
</dbReference>
<name>A0A7J6TBU2_PEROL</name>
<evidence type="ECO:0000313" key="2">
    <source>
        <dbReference type="Proteomes" id="UP000574390"/>
    </source>
</evidence>
<sequence>TSTCLSNCVTRYSSCWTLWRTLFSREIHLLVVYPLPRSSCTPSFLSCIKSPYGTLG</sequence>
<gene>
    <name evidence="1" type="ORF">FOZ62_015796</name>
</gene>
<accession>A0A7J6TBU2</accession>
<comment type="caution">
    <text evidence="1">The sequence shown here is derived from an EMBL/GenBank/DDBJ whole genome shotgun (WGS) entry which is preliminary data.</text>
</comment>
<feature type="non-terminal residue" evidence="1">
    <location>
        <position position="1"/>
    </location>
</feature>
<organism evidence="1 2">
    <name type="scientific">Perkinsus olseni</name>
    <name type="common">Perkinsus atlanticus</name>
    <dbReference type="NCBI Taxonomy" id="32597"/>
    <lineage>
        <taxon>Eukaryota</taxon>
        <taxon>Sar</taxon>
        <taxon>Alveolata</taxon>
        <taxon>Perkinsozoa</taxon>
        <taxon>Perkinsea</taxon>
        <taxon>Perkinsida</taxon>
        <taxon>Perkinsidae</taxon>
        <taxon>Perkinsus</taxon>
    </lineage>
</organism>